<dbReference type="SUPFAM" id="SSF159468">
    <property type="entry name" value="AtpF-like"/>
    <property type="match status" value="1"/>
</dbReference>
<dbReference type="RefSeq" id="XP_007604172.1">
    <property type="nucleotide sequence ID" value="XM_007604110.1"/>
</dbReference>
<dbReference type="InterPro" id="IPR036906">
    <property type="entry name" value="ATPase_V1_fsu_sf"/>
</dbReference>
<dbReference type="GO" id="GO:0046961">
    <property type="term" value="F:proton-transporting ATPase activity, rotational mechanism"/>
    <property type="evidence" value="ECO:0007669"/>
    <property type="project" value="InterPro"/>
</dbReference>
<dbReference type="EMBL" id="JH370133">
    <property type="protein sequence ID" value="ELA42321.1"/>
    <property type="molecule type" value="Genomic_DNA"/>
</dbReference>
<keyword evidence="3" id="KW-0406">Ion transport</keyword>
<dbReference type="Pfam" id="PF01990">
    <property type="entry name" value="ATP-synt_F"/>
    <property type="match status" value="1"/>
</dbReference>
<proteinExistence type="inferred from homology"/>
<dbReference type="VEuPathDB" id="MicrosporidiaDB:VICG_00721"/>
<keyword evidence="2" id="KW-0813">Transport</keyword>
<comment type="similarity">
    <text evidence="1">Belongs to the V-ATPase F subunit family.</text>
</comment>
<organism evidence="4 5">
    <name type="scientific">Vittaforma corneae (strain ATCC 50505)</name>
    <name type="common">Microsporidian parasite</name>
    <name type="synonym">Nosema corneum</name>
    <dbReference type="NCBI Taxonomy" id="993615"/>
    <lineage>
        <taxon>Eukaryota</taxon>
        <taxon>Fungi</taxon>
        <taxon>Fungi incertae sedis</taxon>
        <taxon>Microsporidia</taxon>
        <taxon>Nosematidae</taxon>
        <taxon>Vittaforma</taxon>
    </lineage>
</organism>
<sequence>MNMKIALIGSEKAAQGFEIAGLNKKDGTVYTFEHDCDIERLKEAFYTLINKNDVGLIFIAENLSELLKNEINEYKKTLPAILKIPSRF</sequence>
<evidence type="ECO:0000256" key="1">
    <source>
        <dbReference type="ARBA" id="ARBA00010148"/>
    </source>
</evidence>
<dbReference type="InParanoid" id="L2GNA8"/>
<gene>
    <name evidence="4" type="ORF">VICG_00721</name>
</gene>
<accession>L2GNA8</accession>
<dbReference type="Proteomes" id="UP000011082">
    <property type="component" value="Unassembled WGS sequence"/>
</dbReference>
<reference evidence="5" key="1">
    <citation type="submission" date="2011-05" db="EMBL/GenBank/DDBJ databases">
        <title>The genome sequence of Vittaforma corneae strain ATCC 50505.</title>
        <authorList>
            <consortium name="The Broad Institute Genome Sequencing Platform"/>
            <person name="Cuomo C."/>
            <person name="Didier E."/>
            <person name="Bowers L."/>
            <person name="Young S.K."/>
            <person name="Zeng Q."/>
            <person name="Gargeya S."/>
            <person name="Fitzgerald M."/>
            <person name="Haas B."/>
            <person name="Abouelleil A."/>
            <person name="Alvarado L."/>
            <person name="Arachchi H.M."/>
            <person name="Berlin A."/>
            <person name="Chapman S.B."/>
            <person name="Gearin G."/>
            <person name="Goldberg J."/>
            <person name="Griggs A."/>
            <person name="Gujja S."/>
            <person name="Hansen M."/>
            <person name="Heiman D."/>
            <person name="Howarth C."/>
            <person name="Larimer J."/>
            <person name="Lui A."/>
            <person name="MacDonald P.J.P."/>
            <person name="McCowen C."/>
            <person name="Montmayeur A."/>
            <person name="Murphy C."/>
            <person name="Neiman D."/>
            <person name="Pearson M."/>
            <person name="Priest M."/>
            <person name="Roberts A."/>
            <person name="Saif S."/>
            <person name="Shea T."/>
            <person name="Sisk P."/>
            <person name="Stolte C."/>
            <person name="Sykes S."/>
            <person name="Wortman J."/>
            <person name="Nusbaum C."/>
            <person name="Birren B."/>
        </authorList>
    </citation>
    <scope>NUCLEOTIDE SEQUENCE [LARGE SCALE GENOMIC DNA]</scope>
    <source>
        <strain evidence="5">ATCC 50505</strain>
    </source>
</reference>
<dbReference type="STRING" id="993615.L2GNA8"/>
<evidence type="ECO:0000256" key="2">
    <source>
        <dbReference type="ARBA" id="ARBA00022448"/>
    </source>
</evidence>
<evidence type="ECO:0000313" key="5">
    <source>
        <dbReference type="Proteomes" id="UP000011082"/>
    </source>
</evidence>
<dbReference type="GeneID" id="19881437"/>
<evidence type="ECO:0008006" key="6">
    <source>
        <dbReference type="Google" id="ProtNLM"/>
    </source>
</evidence>
<evidence type="ECO:0000313" key="4">
    <source>
        <dbReference type="EMBL" id="ELA42321.1"/>
    </source>
</evidence>
<dbReference type="Gene3D" id="3.40.50.10580">
    <property type="entry name" value="ATPase, V1 complex, subunit F"/>
    <property type="match status" value="1"/>
</dbReference>
<dbReference type="OrthoDB" id="10261947at2759"/>
<protein>
    <recommendedName>
        <fullName evidence="6">V-type ATPase, F subunit</fullName>
    </recommendedName>
</protein>
<dbReference type="HOGENOM" id="CLU_135754_0_1_1"/>
<dbReference type="InterPro" id="IPR008218">
    <property type="entry name" value="ATPase_V1-cplx_f_g_su"/>
</dbReference>
<dbReference type="AlphaFoldDB" id="L2GNA8"/>
<evidence type="ECO:0000256" key="3">
    <source>
        <dbReference type="ARBA" id="ARBA00023065"/>
    </source>
</evidence>
<keyword evidence="5" id="KW-1185">Reference proteome</keyword>
<name>L2GNA8_VITCO</name>